<keyword evidence="8" id="KW-0808">Transferase</keyword>
<evidence type="ECO:0000313" key="9">
    <source>
        <dbReference type="Proteomes" id="UP000824250"/>
    </source>
</evidence>
<dbReference type="Gene3D" id="3.90.1150.10">
    <property type="entry name" value="Aspartate Aminotransferase, domain 1"/>
    <property type="match status" value="1"/>
</dbReference>
<comment type="similarity">
    <text evidence="2 7">Belongs to the group II decarboxylase family.</text>
</comment>
<evidence type="ECO:0000256" key="1">
    <source>
        <dbReference type="ARBA" id="ARBA00001933"/>
    </source>
</evidence>
<accession>A0A9D1A4G1</accession>
<dbReference type="Proteomes" id="UP000824250">
    <property type="component" value="Unassembled WGS sequence"/>
</dbReference>
<evidence type="ECO:0000256" key="4">
    <source>
        <dbReference type="ARBA" id="ARBA00022898"/>
    </source>
</evidence>
<dbReference type="InterPro" id="IPR021115">
    <property type="entry name" value="Pyridoxal-P_BS"/>
</dbReference>
<dbReference type="EMBL" id="DVGC01000034">
    <property type="protein sequence ID" value="HIR05561.1"/>
    <property type="molecule type" value="Genomic_DNA"/>
</dbReference>
<keyword evidence="3" id="KW-0210">Decarboxylase</keyword>
<dbReference type="SUPFAM" id="SSF53383">
    <property type="entry name" value="PLP-dependent transferases"/>
    <property type="match status" value="1"/>
</dbReference>
<protein>
    <submittedName>
        <fullName evidence="8">Aminotransferase class V-fold PLP-dependent enzyme</fullName>
    </submittedName>
</protein>
<dbReference type="InterPro" id="IPR015421">
    <property type="entry name" value="PyrdxlP-dep_Trfase_major"/>
</dbReference>
<keyword evidence="8" id="KW-0032">Aminotransferase</keyword>
<dbReference type="GO" id="GO:0019752">
    <property type="term" value="P:carboxylic acid metabolic process"/>
    <property type="evidence" value="ECO:0007669"/>
    <property type="project" value="InterPro"/>
</dbReference>
<dbReference type="GO" id="GO:0008483">
    <property type="term" value="F:transaminase activity"/>
    <property type="evidence" value="ECO:0007669"/>
    <property type="project" value="UniProtKB-KW"/>
</dbReference>
<dbReference type="InterPro" id="IPR002129">
    <property type="entry name" value="PyrdxlP-dep_de-COase"/>
</dbReference>
<keyword evidence="4 6" id="KW-0663">Pyridoxal phosphate</keyword>
<organism evidence="8 9">
    <name type="scientific">Candidatus Copromonas faecavium</name>
    <name type="common">nom. illeg.</name>
    <dbReference type="NCBI Taxonomy" id="2840740"/>
    <lineage>
        <taxon>Bacteria</taxon>
        <taxon>Bacillati</taxon>
        <taxon>Bacillota</taxon>
        <taxon>Clostridia</taxon>
        <taxon>Lachnospirales</taxon>
        <taxon>Lachnospiraceae</taxon>
        <taxon>Candidatus Copromonas (nom. illeg.)</taxon>
    </lineage>
</organism>
<keyword evidence="5 7" id="KW-0456">Lyase</keyword>
<dbReference type="GO" id="GO:0030170">
    <property type="term" value="F:pyridoxal phosphate binding"/>
    <property type="evidence" value="ECO:0007669"/>
    <property type="project" value="InterPro"/>
</dbReference>
<dbReference type="InterPro" id="IPR010977">
    <property type="entry name" value="Aromatic_deC"/>
</dbReference>
<proteinExistence type="inferred from homology"/>
<name>A0A9D1A4G1_9FIRM</name>
<dbReference type="GO" id="GO:0004058">
    <property type="term" value="F:aromatic-L-amino-acid decarboxylase activity"/>
    <property type="evidence" value="ECO:0007669"/>
    <property type="project" value="UniProtKB-ARBA"/>
</dbReference>
<evidence type="ECO:0000256" key="2">
    <source>
        <dbReference type="ARBA" id="ARBA00009533"/>
    </source>
</evidence>
<sequence>MRTLAYEKEKQAGQWIKEFVDSAIDGYQNIKETPVFREPSPGSLEKLETMEIPAEGRPAREVLDEMIHDVYAPGTSIQHPRCFSCIPSPVSVYSWMGDILTNAYDRHAGCWMNAQGAALVERRLIQWMCGLAGYPKTAGGLFVSGGSMANLTALTAARDRCLTKENRARAVAYVSSQTHSSVAKGLRIIGFYPEQIRAIPTDRLFRMDVLALQKTIEEDLKNGLLPFAVIATAGTTNTGSIDPFHEISRICREYHMWMHVDGAFGASLLLSKKGRSRLSGIELSDSISWDAHKWLRQTYGCSMVLVRDVSALTAAFSAHPEYLKDADDGSVGDNFWDLGPELTRPARALKLWLTLQMTGTKSMEEMIDHGCEMAEFTESLLRRSSRWEIISPAQQGIINFRWVPGQFPSSQWDLLNQQLSQTVNKTGYVQILTTELDGKKVLRMCILNPETDESDLTNTVRLLNETAEQLSRQTILDRCASS</sequence>
<dbReference type="PANTHER" id="PTHR11999:SF70">
    <property type="entry name" value="MIP05841P"/>
    <property type="match status" value="1"/>
</dbReference>
<reference evidence="8" key="1">
    <citation type="submission" date="2020-10" db="EMBL/GenBank/DDBJ databases">
        <authorList>
            <person name="Gilroy R."/>
        </authorList>
    </citation>
    <scope>NUCLEOTIDE SEQUENCE</scope>
    <source>
        <strain evidence="8">CHK180-2868</strain>
    </source>
</reference>
<dbReference type="Gene3D" id="3.40.640.10">
    <property type="entry name" value="Type I PLP-dependent aspartate aminotransferase-like (Major domain)"/>
    <property type="match status" value="1"/>
</dbReference>
<gene>
    <name evidence="8" type="ORF">IAB28_06300</name>
</gene>
<dbReference type="InterPro" id="IPR015424">
    <property type="entry name" value="PyrdxlP-dep_Trfase"/>
</dbReference>
<comment type="caution">
    <text evidence="8">The sequence shown here is derived from an EMBL/GenBank/DDBJ whole genome shotgun (WGS) entry which is preliminary data.</text>
</comment>
<dbReference type="AlphaFoldDB" id="A0A9D1A4G1"/>
<evidence type="ECO:0000256" key="5">
    <source>
        <dbReference type="ARBA" id="ARBA00023239"/>
    </source>
</evidence>
<dbReference type="Gene3D" id="1.20.1340.10">
    <property type="entry name" value="dopa decarboxylase, N-terminal domain"/>
    <property type="match status" value="1"/>
</dbReference>
<dbReference type="InterPro" id="IPR015422">
    <property type="entry name" value="PyrdxlP-dep_Trfase_small"/>
</dbReference>
<evidence type="ECO:0000256" key="6">
    <source>
        <dbReference type="PIRSR" id="PIRSR602129-50"/>
    </source>
</evidence>
<dbReference type="Pfam" id="PF00282">
    <property type="entry name" value="Pyridoxal_deC"/>
    <property type="match status" value="1"/>
</dbReference>
<feature type="modified residue" description="N6-(pyridoxal phosphate)lysine" evidence="6">
    <location>
        <position position="293"/>
    </location>
</feature>
<dbReference type="PROSITE" id="PS00392">
    <property type="entry name" value="DDC_GAD_HDC_YDC"/>
    <property type="match status" value="1"/>
</dbReference>
<dbReference type="PANTHER" id="PTHR11999">
    <property type="entry name" value="GROUP II PYRIDOXAL-5-PHOSPHATE DECARBOXYLASE"/>
    <property type="match status" value="1"/>
</dbReference>
<reference evidence="8" key="2">
    <citation type="journal article" date="2021" name="PeerJ">
        <title>Extensive microbial diversity within the chicken gut microbiome revealed by metagenomics and culture.</title>
        <authorList>
            <person name="Gilroy R."/>
            <person name="Ravi A."/>
            <person name="Getino M."/>
            <person name="Pursley I."/>
            <person name="Horton D.L."/>
            <person name="Alikhan N.F."/>
            <person name="Baker D."/>
            <person name="Gharbi K."/>
            <person name="Hall N."/>
            <person name="Watson M."/>
            <person name="Adriaenssens E.M."/>
            <person name="Foster-Nyarko E."/>
            <person name="Jarju S."/>
            <person name="Secka A."/>
            <person name="Antonio M."/>
            <person name="Oren A."/>
            <person name="Chaudhuri R.R."/>
            <person name="La Ragione R."/>
            <person name="Hildebrand F."/>
            <person name="Pallen M.J."/>
        </authorList>
    </citation>
    <scope>NUCLEOTIDE SEQUENCE</scope>
    <source>
        <strain evidence="8">CHK180-2868</strain>
    </source>
</reference>
<evidence type="ECO:0000256" key="7">
    <source>
        <dbReference type="RuleBase" id="RU000382"/>
    </source>
</evidence>
<comment type="cofactor">
    <cofactor evidence="1 6 7">
        <name>pyridoxal 5'-phosphate</name>
        <dbReference type="ChEBI" id="CHEBI:597326"/>
    </cofactor>
</comment>
<evidence type="ECO:0000256" key="3">
    <source>
        <dbReference type="ARBA" id="ARBA00022793"/>
    </source>
</evidence>
<evidence type="ECO:0000313" key="8">
    <source>
        <dbReference type="EMBL" id="HIR05561.1"/>
    </source>
</evidence>